<name>A0A0N8PS67_9CHLR</name>
<dbReference type="Proteomes" id="UP000050509">
    <property type="component" value="Unassembled WGS sequence"/>
</dbReference>
<comment type="caution">
    <text evidence="1">The sequence shown here is derived from an EMBL/GenBank/DDBJ whole genome shotgun (WGS) entry which is preliminary data.</text>
</comment>
<gene>
    <name evidence="1" type="ORF">SE17_18745</name>
</gene>
<accession>A0A0N8PS67</accession>
<dbReference type="EMBL" id="LJCR01000740">
    <property type="protein sequence ID" value="KPV51877.1"/>
    <property type="molecule type" value="Genomic_DNA"/>
</dbReference>
<evidence type="ECO:0000313" key="2">
    <source>
        <dbReference type="Proteomes" id="UP000050509"/>
    </source>
</evidence>
<proteinExistence type="predicted"/>
<organism evidence="1 2">
    <name type="scientific">Kouleothrix aurantiaca</name>
    <dbReference type="NCBI Taxonomy" id="186479"/>
    <lineage>
        <taxon>Bacteria</taxon>
        <taxon>Bacillati</taxon>
        <taxon>Chloroflexota</taxon>
        <taxon>Chloroflexia</taxon>
        <taxon>Chloroflexales</taxon>
        <taxon>Roseiflexineae</taxon>
        <taxon>Roseiflexaceae</taxon>
        <taxon>Kouleothrix</taxon>
    </lineage>
</organism>
<evidence type="ECO:0000313" key="1">
    <source>
        <dbReference type="EMBL" id="KPV51877.1"/>
    </source>
</evidence>
<dbReference type="PATRIC" id="fig|186479.3.peg.9995"/>
<evidence type="ECO:0008006" key="3">
    <source>
        <dbReference type="Google" id="ProtNLM"/>
    </source>
</evidence>
<sequence>MAALAIGTAAAAGVGGPVGPSTSTTPYVVPTEPGVATKSILTVGDSVNAKPDGTPYRMVGIPDGLGAFDNGNGTFTVLMHHELGSTAGVVRAHGAVGSFVSKWTIRKRDLTVLHGEDLIQQIATWNSASSSYNAPAKGIVLNRLCSADLPARSAFYDDGRGYNGRIFMDGEEAGAEGRAFAHLMNGTSYELPRLGKFSRENSLANPESGDKTVVVGTDDSNGGQIYIYVGKKTNSGSPIERAGLTNGTLYGVAVSGFPAEIAASGIPSGSAFTLASLGNVENTSGAQLESMSVAAGVTAFQRPEDGAWDPKHPNDFYFVTTASFTGNSRLWRLRFADAEHPERGGTIAMLLDGSEGPKMMDNLTISERGQIIIQEDPGGNDYLAKLRRYSIKNDTLAEIAQHDPARFLPGAPNFLTIDEESSGVIDASDILGEGWYLFDVQAHYSAGDAELVEGGQLLALHLPPGRQ</sequence>
<dbReference type="InterPro" id="IPR008557">
    <property type="entry name" value="PhoX"/>
</dbReference>
<dbReference type="Pfam" id="PF05787">
    <property type="entry name" value="PhoX"/>
    <property type="match status" value="1"/>
</dbReference>
<dbReference type="AlphaFoldDB" id="A0A0N8PS67"/>
<reference evidence="1 2" key="1">
    <citation type="submission" date="2015-09" db="EMBL/GenBank/DDBJ databases">
        <title>Draft genome sequence of Kouleothrix aurantiaca JCM 19913.</title>
        <authorList>
            <person name="Hemp J."/>
        </authorList>
    </citation>
    <scope>NUCLEOTIDE SEQUENCE [LARGE SCALE GENOMIC DNA]</scope>
    <source>
        <strain evidence="1 2">COM-B</strain>
    </source>
</reference>
<protein>
    <recommendedName>
        <fullName evidence="3">Phytase-like domain-containing protein</fullName>
    </recommendedName>
</protein>
<keyword evidence="2" id="KW-1185">Reference proteome</keyword>